<dbReference type="AlphaFoldDB" id="A0A656D3W6"/>
<gene>
    <name evidence="1" type="ORF">JGI24_00292</name>
</gene>
<reference evidence="1 2" key="1">
    <citation type="submission" date="2015-11" db="EMBL/GenBank/DDBJ databases">
        <authorList>
            <person name="Varghese N."/>
        </authorList>
    </citation>
    <scope>NUCLEOTIDE SEQUENCE [LARGE SCALE GENOMIC DNA]</scope>
    <source>
        <strain evidence="1 2">JGI-24</strain>
    </source>
</reference>
<dbReference type="Gene3D" id="3.30.450.40">
    <property type="match status" value="1"/>
</dbReference>
<organism evidence="1 2">
    <name type="scientific">Kryptobacter tengchongensis</name>
    <dbReference type="NCBI Taxonomy" id="1643429"/>
    <lineage>
        <taxon>Bacteria</taxon>
        <taxon>Pseudomonadati</taxon>
        <taxon>Candidatus Kryptoniota</taxon>
        <taxon>Candidatus Kryptobacter</taxon>
    </lineage>
</organism>
<name>A0A656D3W6_KRYT1</name>
<dbReference type="EMBL" id="CZVU01000007">
    <property type="protein sequence ID" value="CUS97531.1"/>
    <property type="molecule type" value="Genomic_DNA"/>
</dbReference>
<dbReference type="InterPro" id="IPR029016">
    <property type="entry name" value="GAF-like_dom_sf"/>
</dbReference>
<dbReference type="SUPFAM" id="SSF55781">
    <property type="entry name" value="GAF domain-like"/>
    <property type="match status" value="1"/>
</dbReference>
<sequence>MSLSEFESLREKYEKLKQNFDILTRITENMVSTLELEELLQTLLTRLIEVIKADGGAIAILEDGELLIKTVAGIKQLQGYSCKQRCRRLN</sequence>
<accession>A0A656D3W6</accession>
<evidence type="ECO:0000313" key="1">
    <source>
        <dbReference type="EMBL" id="CUS97531.1"/>
    </source>
</evidence>
<protein>
    <submittedName>
        <fullName evidence="1">Uncharacterized protein</fullName>
    </submittedName>
</protein>
<proteinExistence type="predicted"/>
<evidence type="ECO:0000313" key="2">
    <source>
        <dbReference type="Proteomes" id="UP000243065"/>
    </source>
</evidence>
<keyword evidence="2" id="KW-1185">Reference proteome</keyword>
<dbReference type="Proteomes" id="UP000243065">
    <property type="component" value="Unassembled WGS sequence"/>
</dbReference>